<dbReference type="OrthoDB" id="9809670at2"/>
<keyword evidence="1" id="KW-0812">Transmembrane</keyword>
<feature type="transmembrane region" description="Helical" evidence="1">
    <location>
        <begin position="769"/>
        <end position="787"/>
    </location>
</feature>
<dbReference type="PANTHER" id="PTHR34220:SF7">
    <property type="entry name" value="SENSOR HISTIDINE KINASE YPDA"/>
    <property type="match status" value="1"/>
</dbReference>
<dbReference type="STRING" id="1285928.SAMN04487894_12813"/>
<dbReference type="InterPro" id="IPR011123">
    <property type="entry name" value="Y_Y_Y"/>
</dbReference>
<dbReference type="InterPro" id="IPR011110">
    <property type="entry name" value="Reg_prop"/>
</dbReference>
<proteinExistence type="predicted"/>
<dbReference type="Gene3D" id="2.130.10.10">
    <property type="entry name" value="YVTN repeat-like/Quinoprotein amine dehydrogenase"/>
    <property type="match status" value="3"/>
</dbReference>
<dbReference type="Gene3D" id="3.30.565.10">
    <property type="entry name" value="Histidine kinase-like ATPase, C-terminal domain"/>
    <property type="match status" value="1"/>
</dbReference>
<dbReference type="RefSeq" id="WP_090393480.1">
    <property type="nucleotide sequence ID" value="NZ_FMZO01000028.1"/>
</dbReference>
<dbReference type="InterPro" id="IPR050640">
    <property type="entry name" value="Bact_2-comp_sensor_kinase"/>
</dbReference>
<name>A0A1G7B8E3_NIADE</name>
<evidence type="ECO:0000313" key="5">
    <source>
        <dbReference type="Proteomes" id="UP000198757"/>
    </source>
</evidence>
<protein>
    <submittedName>
        <fullName evidence="4">Two component regulator propeller</fullName>
    </submittedName>
</protein>
<evidence type="ECO:0000313" key="4">
    <source>
        <dbReference type="EMBL" id="SDE23359.1"/>
    </source>
</evidence>
<dbReference type="InterPro" id="IPR036890">
    <property type="entry name" value="HATPase_C_sf"/>
</dbReference>
<dbReference type="GO" id="GO:0016020">
    <property type="term" value="C:membrane"/>
    <property type="evidence" value="ECO:0007669"/>
    <property type="project" value="InterPro"/>
</dbReference>
<dbReference type="Pfam" id="PF06580">
    <property type="entry name" value="His_kinase"/>
    <property type="match status" value="1"/>
</dbReference>
<dbReference type="InterPro" id="IPR010559">
    <property type="entry name" value="Sig_transdc_His_kin_internal"/>
</dbReference>
<accession>A0A1G7B8E3</accession>
<evidence type="ECO:0000256" key="1">
    <source>
        <dbReference type="SAM" id="Phobius"/>
    </source>
</evidence>
<dbReference type="SUPFAM" id="SSF63829">
    <property type="entry name" value="Calcium-dependent phosphotriesterase"/>
    <property type="match status" value="3"/>
</dbReference>
<dbReference type="Pfam" id="PF07495">
    <property type="entry name" value="Y_Y_Y"/>
    <property type="match status" value="1"/>
</dbReference>
<gene>
    <name evidence="4" type="ORF">SAMN04487894_12813</name>
</gene>
<dbReference type="AlphaFoldDB" id="A0A1G7B8E3"/>
<dbReference type="PANTHER" id="PTHR34220">
    <property type="entry name" value="SENSOR HISTIDINE KINASE YPDA"/>
    <property type="match status" value="1"/>
</dbReference>
<keyword evidence="5" id="KW-1185">Reference proteome</keyword>
<dbReference type="SUPFAM" id="SSF55874">
    <property type="entry name" value="ATPase domain of HSP90 chaperone/DNA topoisomerase II/histidine kinase"/>
    <property type="match status" value="1"/>
</dbReference>
<evidence type="ECO:0000259" key="3">
    <source>
        <dbReference type="Pfam" id="PF07495"/>
    </source>
</evidence>
<feature type="domain" description="Two component regulator three Y" evidence="3">
    <location>
        <begin position="698"/>
        <end position="761"/>
    </location>
</feature>
<organism evidence="4 5">
    <name type="scientific">Niabella drilacis (strain DSM 25811 / CCM 8410 / CCUG 62505 / LMG 26954 / E90)</name>
    <dbReference type="NCBI Taxonomy" id="1285928"/>
    <lineage>
        <taxon>Bacteria</taxon>
        <taxon>Pseudomonadati</taxon>
        <taxon>Bacteroidota</taxon>
        <taxon>Chitinophagia</taxon>
        <taxon>Chitinophagales</taxon>
        <taxon>Chitinophagaceae</taxon>
        <taxon>Niabella</taxon>
    </lineage>
</organism>
<dbReference type="EMBL" id="FMZO01000028">
    <property type="protein sequence ID" value="SDE23359.1"/>
    <property type="molecule type" value="Genomic_DNA"/>
</dbReference>
<sequence length="1015" mass="114069">MLLCSVGAGYVRAQPNLLSFENYTSEQGLSQNSCFSIAQDDLGFMWFGTQDGLNRYDGRSFSVLLPQSARGRKLPSNYISSLFFDPYKKQLWVGTIRGACIYQSAGDSLIRISERYPFAAALETIAIKKIVSFREDEYWIVTYNRGLICLDTKKGSVQSFFDNEQDRNHVNDIVGHKGKIIVALLDALVVMHPVNATYHGALLYKDYRFPEIKSLFSYGDMLWVGSLTEGCYTIREPLESVAGISRLNINALGIGCFAGDATGNVWIGTRGRGIICYDPHTGTLRSAMHNKYDARSLGKDFVLSLFCGRQGIVWCGVSGNGVAKYDPLRYQFGAVSNEPAGSTSLPDNMIFDIYRTTGGTCYIGTQNSGLLEWDRQAHRFYPRAGTEKYGLSNNTIYDMTEDERGNLWIASWGGLMELDPKTKKITYKQGTLPVSKRLYALIKLKNADSLFIASENGPGFFSIKEAAWRPFPDTILRRASLGTGSLLTGRYIYEGADNELWICTGGAGLVRYNYKTQVFEVIDPIKKISIYARHLFPDGDYLWVATDNGIAVYDRRKKQVIKHIVPGPADASRVCYAIQKDKEGFFWVSTNIGLYRIHPRTFEVQKYYNLGNGLSFLEYNTACALTDPDGTLLFGGVGGITFFNPLQLRQNQFSPGPLITSVKVNDRDWQPPGNPALMRALAFNHNQNFLTFYFAVNNFSNEQNNRFSYRLKGLNDHWSTPGPANIASFTSLPPGQYVFELKAANSDGKWSNEVQTLGITIRAPWWQRGWFKTAAVFLLAGLVFFFIRKRERAIKKEATLKQQIAEAEMTALRAQMSPHFVFNSLNSIREMILCNDNKEASHFLGKFAGLIRTTLDQSGKPFVPLRQTMDHLTRYIEMEQIRNGEFTSRILADDDLDPDEVMIPSMLIQPFVENALWHGTSATRKNINIRIDFKKEGEQLLCIVEDDGVGIRQSLKNKVNGSKTHHSVGIENIANRIRLLNEKYALSCSVHIHDKADLDAYAGTGTVVELLLPIK</sequence>
<keyword evidence="1" id="KW-0472">Membrane</keyword>
<dbReference type="InterPro" id="IPR015943">
    <property type="entry name" value="WD40/YVTN_repeat-like_dom_sf"/>
</dbReference>
<dbReference type="Pfam" id="PF07494">
    <property type="entry name" value="Reg_prop"/>
    <property type="match status" value="1"/>
</dbReference>
<dbReference type="InterPro" id="IPR013783">
    <property type="entry name" value="Ig-like_fold"/>
</dbReference>
<reference evidence="5" key="1">
    <citation type="submission" date="2016-10" db="EMBL/GenBank/DDBJ databases">
        <authorList>
            <person name="Varghese N."/>
            <person name="Submissions S."/>
        </authorList>
    </citation>
    <scope>NUCLEOTIDE SEQUENCE [LARGE SCALE GENOMIC DNA]</scope>
    <source>
        <strain evidence="5">DSM 25811 / CCM 8410 / LMG 26954 / E90</strain>
    </source>
</reference>
<keyword evidence="1" id="KW-1133">Transmembrane helix</keyword>
<feature type="domain" description="Signal transduction histidine kinase internal region" evidence="2">
    <location>
        <begin position="807"/>
        <end position="885"/>
    </location>
</feature>
<dbReference type="Proteomes" id="UP000198757">
    <property type="component" value="Unassembled WGS sequence"/>
</dbReference>
<dbReference type="GO" id="GO:0000155">
    <property type="term" value="F:phosphorelay sensor kinase activity"/>
    <property type="evidence" value="ECO:0007669"/>
    <property type="project" value="InterPro"/>
</dbReference>
<evidence type="ECO:0000259" key="2">
    <source>
        <dbReference type="Pfam" id="PF06580"/>
    </source>
</evidence>
<dbReference type="Gene3D" id="2.60.40.10">
    <property type="entry name" value="Immunoglobulins"/>
    <property type="match status" value="1"/>
</dbReference>